<dbReference type="SUPFAM" id="SSF56176">
    <property type="entry name" value="FAD-binding/transporter-associated domain-like"/>
    <property type="match status" value="1"/>
</dbReference>
<organism evidence="5 6">
    <name type="scientific">Penicillium hordei</name>
    <dbReference type="NCBI Taxonomy" id="40994"/>
    <lineage>
        <taxon>Eukaryota</taxon>
        <taxon>Fungi</taxon>
        <taxon>Dikarya</taxon>
        <taxon>Ascomycota</taxon>
        <taxon>Pezizomycotina</taxon>
        <taxon>Eurotiomycetes</taxon>
        <taxon>Eurotiomycetidae</taxon>
        <taxon>Eurotiales</taxon>
        <taxon>Aspergillaceae</taxon>
        <taxon>Penicillium</taxon>
    </lineage>
</organism>
<dbReference type="GeneID" id="81584312"/>
<dbReference type="AlphaFoldDB" id="A0AAD6EIE5"/>
<dbReference type="PANTHER" id="PTHR13878:SF91">
    <property type="entry name" value="FAD BINDING DOMAIN PROTEIN (AFU_ORTHOLOGUE AFUA_6G12070)-RELATED"/>
    <property type="match status" value="1"/>
</dbReference>
<accession>A0AAD6EIE5</accession>
<evidence type="ECO:0000256" key="1">
    <source>
        <dbReference type="ARBA" id="ARBA00005466"/>
    </source>
</evidence>
<reference evidence="5" key="2">
    <citation type="submission" date="2023-01" db="EMBL/GenBank/DDBJ databases">
        <authorList>
            <person name="Petersen C."/>
        </authorList>
    </citation>
    <scope>NUCLEOTIDE SEQUENCE</scope>
    <source>
        <strain evidence="5">IBT 12815</strain>
    </source>
</reference>
<keyword evidence="3" id="KW-0732">Signal</keyword>
<comment type="similarity">
    <text evidence="1">Belongs to the oxygen-dependent FAD-linked oxidoreductase family.</text>
</comment>
<dbReference type="EMBL" id="JAQJAE010000001">
    <property type="protein sequence ID" value="KAJ5617898.1"/>
    <property type="molecule type" value="Genomic_DNA"/>
</dbReference>
<dbReference type="GO" id="GO:0016491">
    <property type="term" value="F:oxidoreductase activity"/>
    <property type="evidence" value="ECO:0007669"/>
    <property type="project" value="UniProtKB-KW"/>
</dbReference>
<dbReference type="Gene3D" id="3.30.465.10">
    <property type="match status" value="2"/>
</dbReference>
<feature type="signal peptide" evidence="3">
    <location>
        <begin position="1"/>
        <end position="18"/>
    </location>
</feature>
<dbReference type="GO" id="GO:0071949">
    <property type="term" value="F:FAD binding"/>
    <property type="evidence" value="ECO:0007669"/>
    <property type="project" value="InterPro"/>
</dbReference>
<evidence type="ECO:0000256" key="2">
    <source>
        <dbReference type="ARBA" id="ARBA00023002"/>
    </source>
</evidence>
<dbReference type="InterPro" id="IPR016169">
    <property type="entry name" value="FAD-bd_PCMH_sub2"/>
</dbReference>
<comment type="caution">
    <text evidence="5">The sequence shown here is derived from an EMBL/GenBank/DDBJ whole genome shotgun (WGS) entry which is preliminary data.</text>
</comment>
<feature type="chain" id="PRO_5042197446" evidence="3">
    <location>
        <begin position="19"/>
        <end position="584"/>
    </location>
</feature>
<dbReference type="Proteomes" id="UP001213799">
    <property type="component" value="Unassembled WGS sequence"/>
</dbReference>
<sequence length="584" mass="63569">MHFKSLFLLLTPADSCWPSSFKWNSLNASVDGQLIANQPIAKPCYPGIGYDAQLCQDISQEWTNSKFQEASPIGYTYPVADTCPPINASVAVYPLCQLGAVPVYTINATKANDVSAGIRFAKENNLRLVIKNTGHDIVQRSQGYGSLMIWIKYIQTGLHFQERYVPSNFSCRANWTGSAITVGGGYIWEDVYALAAKHSSIAVGGDDKTVGVIGGYIQGAGHGPTSHAFGLATDQVLEYTVVLASGKIVIANACYYPDLFTALRGGGGGTFGVVVSATIKVHPTRPVLAHTLLMTLKEGNLTSLVNASGNALSKYPLLSDRGFGGIGALLNMKGSTLYSHTFIKLLEGNSSETIENDKQFVNDHLISGLLLYNNTELNIVSSFNQYLTFHKYFTSGSHQANAGDSLLMVSRFFNKDSLLSQHESLSSMLRTLFIETGPGARPSGSGLSLSLDGGGQVLHPEPHTSVNPAWRKTYTLLTHVDLYPLNEGAQGVQEVKGKATFKKLKAMEKLTPGMGTYLNEADGFDPQWRENWFGANYDWLKSVKRKYDPEDVFWCWRCVGNEGWEEVKGGTTFGPLCKTDQASG</sequence>
<evidence type="ECO:0000313" key="5">
    <source>
        <dbReference type="EMBL" id="KAJ5617898.1"/>
    </source>
</evidence>
<dbReference type="Pfam" id="PF08031">
    <property type="entry name" value="BBE"/>
    <property type="match status" value="1"/>
</dbReference>
<dbReference type="InterPro" id="IPR006094">
    <property type="entry name" value="Oxid_FAD_bind_N"/>
</dbReference>
<dbReference type="InterPro" id="IPR016166">
    <property type="entry name" value="FAD-bd_PCMH"/>
</dbReference>
<keyword evidence="2" id="KW-0560">Oxidoreductase</keyword>
<reference evidence="5" key="1">
    <citation type="journal article" date="2023" name="IMA Fungus">
        <title>Comparative genomic study of the Penicillium genus elucidates a diverse pangenome and 15 lateral gene transfer events.</title>
        <authorList>
            <person name="Petersen C."/>
            <person name="Sorensen T."/>
            <person name="Nielsen M.R."/>
            <person name="Sondergaard T.E."/>
            <person name="Sorensen J.L."/>
            <person name="Fitzpatrick D.A."/>
            <person name="Frisvad J.C."/>
            <person name="Nielsen K.L."/>
        </authorList>
    </citation>
    <scope>NUCLEOTIDE SEQUENCE</scope>
    <source>
        <strain evidence="5">IBT 12815</strain>
    </source>
</reference>
<gene>
    <name evidence="5" type="ORF">N7537_003012</name>
</gene>
<feature type="domain" description="FAD-binding PCMH-type" evidence="4">
    <location>
        <begin position="98"/>
        <end position="284"/>
    </location>
</feature>
<dbReference type="Pfam" id="PF01565">
    <property type="entry name" value="FAD_binding_4"/>
    <property type="match status" value="1"/>
</dbReference>
<dbReference type="InterPro" id="IPR050432">
    <property type="entry name" value="FAD-linked_Oxidoreductases_BP"/>
</dbReference>
<evidence type="ECO:0000313" key="6">
    <source>
        <dbReference type="Proteomes" id="UP001213799"/>
    </source>
</evidence>
<protein>
    <submittedName>
        <fullName evidence="5">FAD-binding type 2</fullName>
    </submittedName>
</protein>
<dbReference type="RefSeq" id="XP_056759065.1">
    <property type="nucleotide sequence ID" value="XM_056894070.1"/>
</dbReference>
<dbReference type="PANTHER" id="PTHR13878">
    <property type="entry name" value="GULONOLACTONE OXIDASE"/>
    <property type="match status" value="1"/>
</dbReference>
<proteinExistence type="inferred from homology"/>
<keyword evidence="6" id="KW-1185">Reference proteome</keyword>
<dbReference type="InterPro" id="IPR012951">
    <property type="entry name" value="BBE"/>
</dbReference>
<dbReference type="PROSITE" id="PS51387">
    <property type="entry name" value="FAD_PCMH"/>
    <property type="match status" value="1"/>
</dbReference>
<evidence type="ECO:0000259" key="4">
    <source>
        <dbReference type="PROSITE" id="PS51387"/>
    </source>
</evidence>
<evidence type="ECO:0000256" key="3">
    <source>
        <dbReference type="SAM" id="SignalP"/>
    </source>
</evidence>
<name>A0AAD6EIE5_9EURO</name>
<dbReference type="InterPro" id="IPR036318">
    <property type="entry name" value="FAD-bd_PCMH-like_sf"/>
</dbReference>